<keyword evidence="2" id="KW-1185">Reference proteome</keyword>
<accession>A0ABY0FL56</accession>
<comment type="caution">
    <text evidence="1">The sequence shown here is derived from an EMBL/GenBank/DDBJ whole genome shotgun (WGS) entry which is preliminary data.</text>
</comment>
<evidence type="ECO:0000313" key="2">
    <source>
        <dbReference type="Proteomes" id="UP001191019"/>
    </source>
</evidence>
<dbReference type="Proteomes" id="UP001191019">
    <property type="component" value="Unassembled WGS sequence"/>
</dbReference>
<gene>
    <name evidence="1" type="ORF">G3RUM_00597</name>
</gene>
<evidence type="ECO:0008006" key="3">
    <source>
        <dbReference type="Google" id="ProtNLM"/>
    </source>
</evidence>
<sequence>MSEIPEKQIKRLRSLLSEAETNLSAAKELLISILGDGEAISAPRETVVSSPEGKIIEGIFDGQIMIGPDGKNYPVPANYASKSKLVEGDIMKLTITEDGKFLYKQIGPVERKTVIGTLIHHDDKYFVEVAGKEYQILYASVTYFHLRDGSQVSVVIPANNEDATWAAVEAAL</sequence>
<dbReference type="EMBL" id="PRLM01000006">
    <property type="protein sequence ID" value="RYC74442.1"/>
    <property type="molecule type" value="Genomic_DNA"/>
</dbReference>
<organism evidence="1 2">
    <name type="scientific">Candidatus Nanosyncoccus alces</name>
    <dbReference type="NCBI Taxonomy" id="2171997"/>
    <lineage>
        <taxon>Bacteria</taxon>
        <taxon>Candidatus Saccharimonadota</taxon>
        <taxon>Candidatus Nanosyncoccalia</taxon>
        <taxon>Candidatus Nanosyncoccales</taxon>
        <taxon>Candidatus Nanosyncoccaceae</taxon>
        <taxon>Candidatus Nanosyncoccus</taxon>
    </lineage>
</organism>
<protein>
    <recommendedName>
        <fullName evidence="3">50S ribosomal protein L7/L12</fullName>
    </recommendedName>
</protein>
<dbReference type="RefSeq" id="WP_129735228.1">
    <property type="nucleotide sequence ID" value="NZ_PRLM01000006.1"/>
</dbReference>
<reference evidence="1 2" key="1">
    <citation type="journal article" date="2018" name="bioRxiv">
        <title>Evidence of independent acquisition and adaption of ultra-small bacteria to human hosts across the highly diverse yet reduced genomes of the phylum Saccharibacteria.</title>
        <authorList>
            <person name="McLean J.S."/>
            <person name="Bor B."/>
            <person name="To T.T."/>
            <person name="Liu Q."/>
            <person name="Kearns K.A."/>
            <person name="Solden L.M."/>
            <person name="Wrighton K.C."/>
            <person name="He X."/>
            <person name="Shi W."/>
        </authorList>
    </citation>
    <scope>NUCLEOTIDE SEQUENCE [LARGE SCALE GENOMIC DNA]</scope>
    <source>
        <strain evidence="1 2">TM7_G3_2_Rum_HOT_351B</strain>
    </source>
</reference>
<evidence type="ECO:0000313" key="1">
    <source>
        <dbReference type="EMBL" id="RYC74442.1"/>
    </source>
</evidence>
<reference evidence="1 2" key="2">
    <citation type="journal article" date="2020" name="Cell Rep.">
        <title>Acquisition and Adaptation of Ultra-small Parasitic Reduced Genome Bacteria to Mammalian Hosts.</title>
        <authorList>
            <person name="McLean J.S."/>
            <person name="Bor B."/>
            <person name="Kerns K.A."/>
            <person name="Liu Q."/>
            <person name="To T.T."/>
            <person name="Solden L."/>
            <person name="Hendrickson E.L."/>
            <person name="Wrighton K."/>
            <person name="Shi W."/>
            <person name="He X."/>
        </authorList>
    </citation>
    <scope>NUCLEOTIDE SEQUENCE [LARGE SCALE GENOMIC DNA]</scope>
    <source>
        <strain evidence="1 2">TM7_G3_2_Rum_HOT_351B</strain>
    </source>
</reference>
<name>A0ABY0FL56_9BACT</name>
<proteinExistence type="predicted"/>